<dbReference type="EC" id="2.4.99.28" evidence="11"/>
<evidence type="ECO:0000313" key="15">
    <source>
        <dbReference type="Proteomes" id="UP000324252"/>
    </source>
</evidence>
<name>A0A1H0E7N1_9RHOB</name>
<dbReference type="GO" id="GO:0009252">
    <property type="term" value="P:peptidoglycan biosynthetic process"/>
    <property type="evidence" value="ECO:0007669"/>
    <property type="project" value="UniProtKB-UniRule"/>
</dbReference>
<evidence type="ECO:0000256" key="3">
    <source>
        <dbReference type="ARBA" id="ARBA00022676"/>
    </source>
</evidence>
<keyword evidence="7 11" id="KW-0573">Peptidoglycan synthesis</keyword>
<accession>A0A1H0E7N1</accession>
<dbReference type="InterPro" id="IPR001264">
    <property type="entry name" value="Glyco_trans_51"/>
</dbReference>
<dbReference type="InterPro" id="IPR023346">
    <property type="entry name" value="Lysozyme-like_dom_sf"/>
</dbReference>
<keyword evidence="8 11" id="KW-1133">Transmembrane helix</keyword>
<dbReference type="PANTHER" id="PTHR30400:SF0">
    <property type="entry name" value="BIOSYNTHETIC PEPTIDOGLYCAN TRANSGLYCOSYLASE"/>
    <property type="match status" value="1"/>
</dbReference>
<evidence type="ECO:0000313" key="14">
    <source>
        <dbReference type="EMBL" id="SHK55586.1"/>
    </source>
</evidence>
<dbReference type="GO" id="GO:0009274">
    <property type="term" value="C:peptidoglycan-based cell wall"/>
    <property type="evidence" value="ECO:0007669"/>
    <property type="project" value="InterPro"/>
</dbReference>
<dbReference type="GO" id="GO:0016763">
    <property type="term" value="F:pentosyltransferase activity"/>
    <property type="evidence" value="ECO:0007669"/>
    <property type="project" value="InterPro"/>
</dbReference>
<keyword evidence="9 11" id="KW-0472">Membrane</keyword>
<protein>
    <recommendedName>
        <fullName evidence="11">Biosynthetic peptidoglycan transglycosylase</fullName>
        <ecNumber evidence="11">2.4.99.28</ecNumber>
    </recommendedName>
    <alternativeName>
        <fullName evidence="11">Glycan polymerase</fullName>
    </alternativeName>
    <alternativeName>
        <fullName evidence="11">Peptidoglycan glycosyltransferase MtgA</fullName>
        <shortName evidence="11">PGT</shortName>
    </alternativeName>
</protein>
<keyword evidence="15" id="KW-1185">Reference proteome</keyword>
<feature type="region of interest" description="Disordered" evidence="12">
    <location>
        <begin position="1"/>
        <end position="20"/>
    </location>
</feature>
<comment type="function">
    <text evidence="11">Peptidoglycan polymerase that catalyzes glycan chain elongation from lipid-linked precursors.</text>
</comment>
<dbReference type="EMBL" id="FQZZ01000006">
    <property type="protein sequence ID" value="SHK55586.1"/>
    <property type="molecule type" value="Genomic_DNA"/>
</dbReference>
<keyword evidence="4 11" id="KW-0808">Transferase</keyword>
<keyword evidence="5 11" id="KW-0812">Transmembrane</keyword>
<keyword evidence="10 11" id="KW-0961">Cell wall biogenesis/degradation</keyword>
<keyword evidence="1 11" id="KW-1003">Cell membrane</keyword>
<comment type="pathway">
    <text evidence="11">Cell wall biogenesis; peptidoglycan biosynthesis.</text>
</comment>
<evidence type="ECO:0000256" key="1">
    <source>
        <dbReference type="ARBA" id="ARBA00022475"/>
    </source>
</evidence>
<feature type="domain" description="Glycosyl transferase family 51" evidence="13">
    <location>
        <begin position="79"/>
        <end position="238"/>
    </location>
</feature>
<keyword evidence="6 11" id="KW-0133">Cell shape</keyword>
<dbReference type="PANTHER" id="PTHR30400">
    <property type="entry name" value="MONOFUNCTIONAL BIOSYNTHETIC PEPTIDOGLYCAN TRANSGLYCOSYLASE"/>
    <property type="match status" value="1"/>
</dbReference>
<dbReference type="GO" id="GO:0005886">
    <property type="term" value="C:plasma membrane"/>
    <property type="evidence" value="ECO:0007669"/>
    <property type="project" value="UniProtKB-SubCell"/>
</dbReference>
<evidence type="ECO:0000256" key="5">
    <source>
        <dbReference type="ARBA" id="ARBA00022692"/>
    </source>
</evidence>
<comment type="subcellular location">
    <subcellularLocation>
        <location evidence="11">Cell inner membrane</location>
        <topology evidence="11">Single-pass membrane protein</topology>
    </subcellularLocation>
</comment>
<evidence type="ECO:0000256" key="10">
    <source>
        <dbReference type="ARBA" id="ARBA00023316"/>
    </source>
</evidence>
<dbReference type="InterPro" id="IPR011812">
    <property type="entry name" value="Pep_trsgly"/>
</dbReference>
<dbReference type="Proteomes" id="UP000324252">
    <property type="component" value="Unassembled WGS sequence"/>
</dbReference>
<evidence type="ECO:0000256" key="8">
    <source>
        <dbReference type="ARBA" id="ARBA00022989"/>
    </source>
</evidence>
<dbReference type="GO" id="GO:0071555">
    <property type="term" value="P:cell wall organization"/>
    <property type="evidence" value="ECO:0007669"/>
    <property type="project" value="UniProtKB-KW"/>
</dbReference>
<dbReference type="Gene3D" id="1.10.3810.10">
    <property type="entry name" value="Biosynthetic peptidoglycan transglycosylase-like"/>
    <property type="match status" value="1"/>
</dbReference>
<evidence type="ECO:0000256" key="4">
    <source>
        <dbReference type="ARBA" id="ARBA00022679"/>
    </source>
</evidence>
<keyword evidence="2 11" id="KW-0997">Cell inner membrane</keyword>
<dbReference type="AlphaFoldDB" id="A0A1H0E7N1"/>
<evidence type="ECO:0000256" key="11">
    <source>
        <dbReference type="HAMAP-Rule" id="MF_00766"/>
    </source>
</evidence>
<evidence type="ECO:0000256" key="12">
    <source>
        <dbReference type="SAM" id="MobiDB-lite"/>
    </source>
</evidence>
<dbReference type="UniPathway" id="UPA00219"/>
<feature type="transmembrane region" description="Helical" evidence="11">
    <location>
        <begin position="40"/>
        <end position="62"/>
    </location>
</feature>
<evidence type="ECO:0000259" key="13">
    <source>
        <dbReference type="Pfam" id="PF00912"/>
    </source>
</evidence>
<dbReference type="GO" id="GO:0008955">
    <property type="term" value="F:peptidoglycan glycosyltransferase activity"/>
    <property type="evidence" value="ECO:0007669"/>
    <property type="project" value="UniProtKB-UniRule"/>
</dbReference>
<evidence type="ECO:0000256" key="7">
    <source>
        <dbReference type="ARBA" id="ARBA00022984"/>
    </source>
</evidence>
<evidence type="ECO:0000256" key="9">
    <source>
        <dbReference type="ARBA" id="ARBA00023136"/>
    </source>
</evidence>
<feature type="compositionally biased region" description="Basic residues" evidence="12">
    <location>
        <begin position="1"/>
        <end position="16"/>
    </location>
</feature>
<comment type="similarity">
    <text evidence="11">Belongs to the glycosyltransferase 51 family.</text>
</comment>
<dbReference type="InterPro" id="IPR036950">
    <property type="entry name" value="PBP_transglycosylase"/>
</dbReference>
<dbReference type="Pfam" id="PF00912">
    <property type="entry name" value="Transgly"/>
    <property type="match status" value="1"/>
</dbReference>
<evidence type="ECO:0000256" key="6">
    <source>
        <dbReference type="ARBA" id="ARBA00022960"/>
    </source>
</evidence>
<gene>
    <name evidence="11" type="primary">mtgA</name>
    <name evidence="14" type="ORF">SAMN05444142_106173</name>
</gene>
<evidence type="ECO:0000256" key="2">
    <source>
        <dbReference type="ARBA" id="ARBA00022519"/>
    </source>
</evidence>
<dbReference type="HAMAP" id="MF_00766">
    <property type="entry name" value="PGT_MtgA"/>
    <property type="match status" value="1"/>
</dbReference>
<dbReference type="SUPFAM" id="SSF53955">
    <property type="entry name" value="Lysozyme-like"/>
    <property type="match status" value="1"/>
</dbReference>
<dbReference type="GO" id="GO:0008360">
    <property type="term" value="P:regulation of cell shape"/>
    <property type="evidence" value="ECO:0007669"/>
    <property type="project" value="UniProtKB-KW"/>
</dbReference>
<sequence length="254" mass="28084">MMARKSGKPTRRKGRKSTADGPVAAIARAPLRPLRWILRWTVRGLLVAVALLAIWVLSYTVIDPRTTPYIRHEARRLGGVDRAWVSMDEIAPVMARSVVAAEDANFCLHWGFDMAAIRAALEQGARRGASTLSQQVVKNAFLWHGRDWSRKALEALITPLVEATWSKRRILEVYLNIVEFDEGIFGVEAAARHYFGIGPEALSAVQAARLAAVLPNPKARDAARPTANLRRRAAGILDGAETIRRDGRAACFED</sequence>
<reference evidence="14 15" key="1">
    <citation type="submission" date="2016-11" db="EMBL/GenBank/DDBJ databases">
        <authorList>
            <person name="Varghese N."/>
            <person name="Submissions S."/>
        </authorList>
    </citation>
    <scope>NUCLEOTIDE SEQUENCE [LARGE SCALE GENOMIC DNA]</scope>
    <source>
        <strain evidence="14 15">DSM 29620</strain>
    </source>
</reference>
<proteinExistence type="inferred from homology"/>
<comment type="catalytic activity">
    <reaction evidence="11">
        <text>[GlcNAc-(1-&gt;4)-Mur2Ac(oyl-L-Ala-gamma-D-Glu-L-Lys-D-Ala-D-Ala)](n)-di-trans,octa-cis-undecaprenyl diphosphate + beta-D-GlcNAc-(1-&gt;4)-Mur2Ac(oyl-L-Ala-gamma-D-Glu-L-Lys-D-Ala-D-Ala)-di-trans,octa-cis-undecaprenyl diphosphate = [GlcNAc-(1-&gt;4)-Mur2Ac(oyl-L-Ala-gamma-D-Glu-L-Lys-D-Ala-D-Ala)](n+1)-di-trans,octa-cis-undecaprenyl diphosphate + di-trans,octa-cis-undecaprenyl diphosphate + H(+)</text>
        <dbReference type="Rhea" id="RHEA:23708"/>
        <dbReference type="Rhea" id="RHEA-COMP:9602"/>
        <dbReference type="Rhea" id="RHEA-COMP:9603"/>
        <dbReference type="ChEBI" id="CHEBI:15378"/>
        <dbReference type="ChEBI" id="CHEBI:58405"/>
        <dbReference type="ChEBI" id="CHEBI:60033"/>
        <dbReference type="ChEBI" id="CHEBI:78435"/>
        <dbReference type="EC" id="2.4.99.28"/>
    </reaction>
</comment>
<dbReference type="NCBIfam" id="TIGR02070">
    <property type="entry name" value="mono_pep_trsgly"/>
    <property type="match status" value="1"/>
</dbReference>
<organism evidence="14 15">
    <name type="scientific">Lutimaribacter pacificus</name>
    <dbReference type="NCBI Taxonomy" id="391948"/>
    <lineage>
        <taxon>Bacteria</taxon>
        <taxon>Pseudomonadati</taxon>
        <taxon>Pseudomonadota</taxon>
        <taxon>Alphaproteobacteria</taxon>
        <taxon>Rhodobacterales</taxon>
        <taxon>Roseobacteraceae</taxon>
        <taxon>Lutimaribacter</taxon>
    </lineage>
</organism>
<keyword evidence="3 11" id="KW-0328">Glycosyltransferase</keyword>